<evidence type="ECO:0000313" key="1">
    <source>
        <dbReference type="EMBL" id="ABX77011.1"/>
    </source>
</evidence>
<accession>A9M4Q8</accession>
<geneLocation type="plasmid" evidence="1">
    <name>p23023</name>
</geneLocation>
<reference evidence="1" key="1">
    <citation type="journal article" date="2007" name="Appl. Environ. Microbiol.">
        <title>Sequence characterization and comparative analysis of three plasmids isolated from environmental Vibrio spp.</title>
        <authorList>
            <person name="Hazen T.H."/>
            <person name="Wu D."/>
            <person name="Eisen J.A."/>
            <person name="Sobecky P.A."/>
        </authorList>
    </citation>
    <scope>NUCLEOTIDE SEQUENCE [LARGE SCALE GENOMIC DNA]</scope>
    <source>
        <strain evidence="1">23023</strain>
        <plasmid evidence="1">p23023</plasmid>
    </source>
</reference>
<dbReference type="EMBL" id="CP000755">
    <property type="protein sequence ID" value="ABX77011.1"/>
    <property type="molecule type" value="Genomic_DNA"/>
</dbReference>
<keyword evidence="1" id="KW-0614">Plasmid</keyword>
<proteinExistence type="predicted"/>
<dbReference type="RefSeq" id="WP_012219823.1">
    <property type="nucleotide sequence ID" value="NC_010112.1"/>
</dbReference>
<dbReference type="AlphaFoldDB" id="A9M4Q8"/>
<sequence>MFNVELASSHPELLLNIKTKATLSSQIGSAEYNEQVLKNVLDTEGFKHEAPCPTCGKAANERHFDELLGGCIHSVYSLDCSHCGHHECDKEYCSTCDALNDVCEHRNERLLHCVMLFDHAEECVQAVQSVPGMLWTHLKHDIYHDQDIRQGLCHWFDIDTPTPTLMIKLLRQKLLDIRFKVRLDARIEQANLKSHKTISC</sequence>
<organism evidence="1">
    <name type="scientific">Vibrio sp. 23023</name>
    <dbReference type="NCBI Taxonomy" id="452803"/>
    <lineage>
        <taxon>Bacteria</taxon>
        <taxon>Pseudomonadati</taxon>
        <taxon>Pseudomonadota</taxon>
        <taxon>Gammaproteobacteria</taxon>
        <taxon>Vibrionales</taxon>
        <taxon>Vibrionaceae</taxon>
        <taxon>Vibrio</taxon>
    </lineage>
</organism>
<name>A9M4Q8_9VIBR</name>
<gene>
    <name evidence="1" type="ORF">BMSA_0040</name>
</gene>
<protein>
    <submittedName>
        <fullName evidence="1">Uncharacterized protein</fullName>
    </submittedName>
</protein>